<dbReference type="Proteomes" id="UP001364890">
    <property type="component" value="Unassembled WGS sequence"/>
</dbReference>
<keyword evidence="4" id="KW-1185">Reference proteome</keyword>
<evidence type="ECO:0000313" key="3">
    <source>
        <dbReference type="EMBL" id="MEI4768800.1"/>
    </source>
</evidence>
<dbReference type="EMBL" id="JBAWSY010000002">
    <property type="protein sequence ID" value="MEI4768800.1"/>
    <property type="molecule type" value="Genomic_DNA"/>
</dbReference>
<dbReference type="RefSeq" id="WP_336496353.1">
    <property type="nucleotide sequence ID" value="NZ_JBAWSY010000002.1"/>
</dbReference>
<organism evidence="3 4">
    <name type="scientific">Psychrobacillus mangrovi</name>
    <dbReference type="NCBI Taxonomy" id="3117745"/>
    <lineage>
        <taxon>Bacteria</taxon>
        <taxon>Bacillati</taxon>
        <taxon>Bacillota</taxon>
        <taxon>Bacilli</taxon>
        <taxon>Bacillales</taxon>
        <taxon>Bacillaceae</taxon>
        <taxon>Psychrobacillus</taxon>
    </lineage>
</organism>
<comment type="caution">
    <text evidence="3">The sequence shown here is derived from an EMBL/GenBank/DDBJ whole genome shotgun (WGS) entry which is preliminary data.</text>
</comment>
<sequence>MKKLKIFLIAAVVIILGAGVYLLYMFKFKEYDVADEEVKEIIADPYKVELPDGSTIIIDENGEIKKETGTSESTEENDKITTNATSNEEKLEGKTAGVTPPSTTNNNNSSTSDKNASTGKTDSAEKQTVAVVKDKYRPALEGLETQADSKINALTGRAMKEYKDKKANGESIDYGYFYNKYMTAAKDLEGSTDTIFEAVLTAVENDLSANGYDESYAQSLKDEYEATKKARRDSIMSKALGK</sequence>
<accession>A0ABU8F1H0</accession>
<feature type="transmembrane region" description="Helical" evidence="2">
    <location>
        <begin position="6"/>
        <end position="24"/>
    </location>
</feature>
<keyword evidence="2" id="KW-1133">Transmembrane helix</keyword>
<proteinExistence type="predicted"/>
<name>A0ABU8F1H0_9BACI</name>
<feature type="region of interest" description="Disordered" evidence="1">
    <location>
        <begin position="59"/>
        <end position="126"/>
    </location>
</feature>
<reference evidence="3 4" key="1">
    <citation type="submission" date="2024-01" db="EMBL/GenBank/DDBJ databases">
        <title>Seven novel Bacillus-like species.</title>
        <authorList>
            <person name="Liu G."/>
        </authorList>
    </citation>
    <scope>NUCLEOTIDE SEQUENCE [LARGE SCALE GENOMIC DNA]</scope>
    <source>
        <strain evidence="3 4">FJAT-51614</strain>
    </source>
</reference>
<feature type="compositionally biased region" description="Low complexity" evidence="1">
    <location>
        <begin position="99"/>
        <end position="112"/>
    </location>
</feature>
<gene>
    <name evidence="3" type="ORF">WAX74_03885</name>
</gene>
<evidence type="ECO:0000256" key="2">
    <source>
        <dbReference type="SAM" id="Phobius"/>
    </source>
</evidence>
<protein>
    <submittedName>
        <fullName evidence="3">Uncharacterized protein</fullName>
    </submittedName>
</protein>
<keyword evidence="2" id="KW-0472">Membrane</keyword>
<evidence type="ECO:0000256" key="1">
    <source>
        <dbReference type="SAM" id="MobiDB-lite"/>
    </source>
</evidence>
<keyword evidence="2" id="KW-0812">Transmembrane</keyword>
<evidence type="ECO:0000313" key="4">
    <source>
        <dbReference type="Proteomes" id="UP001364890"/>
    </source>
</evidence>